<evidence type="ECO:0000256" key="4">
    <source>
        <dbReference type="SAM" id="Phobius"/>
    </source>
</evidence>
<dbReference type="NCBIfam" id="TIGR03142">
    <property type="entry name" value="cytochro_ccmI"/>
    <property type="match status" value="1"/>
</dbReference>
<dbReference type="InterPro" id="IPR051263">
    <property type="entry name" value="C-type_cytochrome_biogenesis"/>
</dbReference>
<evidence type="ECO:0000256" key="1">
    <source>
        <dbReference type="ARBA" id="ARBA00004196"/>
    </source>
</evidence>
<keyword evidence="6" id="KW-1185">Reference proteome</keyword>
<feature type="transmembrane region" description="Helical" evidence="4">
    <location>
        <begin position="98"/>
        <end position="122"/>
    </location>
</feature>
<dbReference type="RefSeq" id="WP_284360551.1">
    <property type="nucleotide sequence ID" value="NZ_BPFZ01000011.1"/>
</dbReference>
<evidence type="ECO:0000313" key="5">
    <source>
        <dbReference type="EMBL" id="GIU67602.1"/>
    </source>
</evidence>
<sequence>MSALNLSSIAPLVLPATFWATVLMILTGAAWWILRAGAKIRQDETDRPDLLVYQDQLQELDRDVNQGRISMEAAQAGRLEIGRRLIIARDRIIGEGIVLNRALVSAVALVTAVLAGGLYVVFGSPNLPDQPFSVRQAQLLARAPETLSEEEILLLLQEQAKKNPEDALPHALMAQVMVSSGRDQDALRAYQAALRRNPTNPEWIAETGGVLMRLNDNQLGPDAQRALEAALSLDPNSPSAAFYLGLARWHAGNYKDGLAIWRRAYESNAGQTNNQNLLVARAIDVLSQLDRGPDMDGSQTPKNAMMGADPKAQQAFIKAMVAARVARVTSDPANPSLRLSAARVLMMTGQVNAAKSMLQAGETIAQKDPFLKALYQTCLASIGDVASAPLTPMPKR</sequence>
<proteinExistence type="predicted"/>
<comment type="subcellular location">
    <subcellularLocation>
        <location evidence="1">Cell envelope</location>
    </subcellularLocation>
</comment>
<keyword evidence="4" id="KW-1133">Transmembrane helix</keyword>
<reference evidence="5" key="2">
    <citation type="journal article" date="2023" name="ISME Commun">
        <title>Characterization of a bloom-associated alphaproteobacterial lineage, 'Candidatus Phycosocius': insights into freshwater algal-bacterial interactions.</title>
        <authorList>
            <person name="Tanabe Y."/>
            <person name="Yamaguchi H."/>
            <person name="Yoshida M."/>
            <person name="Kai A."/>
            <person name="Okazaki Y."/>
        </authorList>
    </citation>
    <scope>NUCLEOTIDE SEQUENCE</scope>
    <source>
        <strain evidence="5">BOTRYCO-1</strain>
    </source>
</reference>
<dbReference type="PANTHER" id="PTHR47870:SF1">
    <property type="entry name" value="CYTOCHROME C-TYPE BIOGENESIS PROTEIN CCMH"/>
    <property type="match status" value="1"/>
</dbReference>
<dbReference type="EMBL" id="BPFZ01000011">
    <property type="protein sequence ID" value="GIU67602.1"/>
    <property type="molecule type" value="Genomic_DNA"/>
</dbReference>
<evidence type="ECO:0000256" key="2">
    <source>
        <dbReference type="ARBA" id="ARBA00022748"/>
    </source>
</evidence>
<comment type="caution">
    <text evidence="5">The sequence shown here is derived from an EMBL/GenBank/DDBJ whole genome shotgun (WGS) entry which is preliminary data.</text>
</comment>
<dbReference type="Proteomes" id="UP001161064">
    <property type="component" value="Unassembled WGS sequence"/>
</dbReference>
<keyword evidence="2" id="KW-0201">Cytochrome c-type biogenesis</keyword>
<protein>
    <submittedName>
        <fullName evidence="5">C-type cytochrome biogenesis protein CcmI</fullName>
    </submittedName>
</protein>
<keyword evidence="4" id="KW-0812">Transmembrane</keyword>
<reference evidence="5" key="1">
    <citation type="submission" date="2021-05" db="EMBL/GenBank/DDBJ databases">
        <authorList>
            <person name="Tanabe Y."/>
        </authorList>
    </citation>
    <scope>NUCLEOTIDE SEQUENCE</scope>
    <source>
        <strain evidence="5">BOTRYCO-1</strain>
    </source>
</reference>
<feature type="transmembrane region" description="Helical" evidence="4">
    <location>
        <begin position="12"/>
        <end position="34"/>
    </location>
</feature>
<dbReference type="PROSITE" id="PS50005">
    <property type="entry name" value="TPR"/>
    <property type="match status" value="1"/>
</dbReference>
<dbReference type="Pfam" id="PF13432">
    <property type="entry name" value="TPR_16"/>
    <property type="match status" value="1"/>
</dbReference>
<keyword evidence="4" id="KW-0472">Membrane</keyword>
<organism evidence="5 6">
    <name type="scientific">Candidatus Phycosocius spiralis</name>
    <dbReference type="NCBI Taxonomy" id="2815099"/>
    <lineage>
        <taxon>Bacteria</taxon>
        <taxon>Pseudomonadati</taxon>
        <taxon>Pseudomonadota</taxon>
        <taxon>Alphaproteobacteria</taxon>
        <taxon>Caulobacterales</taxon>
        <taxon>Caulobacterales incertae sedis</taxon>
        <taxon>Candidatus Phycosocius</taxon>
    </lineage>
</organism>
<dbReference type="InterPro" id="IPR019734">
    <property type="entry name" value="TPR_rpt"/>
</dbReference>
<name>A0ABQ4PX86_9PROT</name>
<evidence type="ECO:0000256" key="3">
    <source>
        <dbReference type="PROSITE-ProRule" id="PRU00339"/>
    </source>
</evidence>
<accession>A0ABQ4PX86</accession>
<evidence type="ECO:0000313" key="6">
    <source>
        <dbReference type="Proteomes" id="UP001161064"/>
    </source>
</evidence>
<dbReference type="PANTHER" id="PTHR47870">
    <property type="entry name" value="CYTOCHROME C-TYPE BIOGENESIS PROTEIN CCMH"/>
    <property type="match status" value="1"/>
</dbReference>
<dbReference type="InterPro" id="IPR017560">
    <property type="entry name" value="Cyt_c_biogenesis_CcmI"/>
</dbReference>
<dbReference type="SUPFAM" id="SSF48452">
    <property type="entry name" value="TPR-like"/>
    <property type="match status" value="1"/>
</dbReference>
<feature type="repeat" description="TPR" evidence="3">
    <location>
        <begin position="167"/>
        <end position="200"/>
    </location>
</feature>
<gene>
    <name evidence="5" type="ORF">PsB1_1756</name>
</gene>
<dbReference type="InterPro" id="IPR011990">
    <property type="entry name" value="TPR-like_helical_dom_sf"/>
</dbReference>
<keyword evidence="3" id="KW-0802">TPR repeat</keyword>
<dbReference type="Gene3D" id="1.25.40.10">
    <property type="entry name" value="Tetratricopeptide repeat domain"/>
    <property type="match status" value="3"/>
</dbReference>